<keyword evidence="1" id="KW-0175">Coiled coil</keyword>
<dbReference type="InterPro" id="IPR027417">
    <property type="entry name" value="P-loop_NTPase"/>
</dbReference>
<evidence type="ECO:0008006" key="4">
    <source>
        <dbReference type="Google" id="ProtNLM"/>
    </source>
</evidence>
<gene>
    <name evidence="2" type="ORF">SYNPS1DRAFT_26381</name>
</gene>
<dbReference type="Proteomes" id="UP000278143">
    <property type="component" value="Unassembled WGS sequence"/>
</dbReference>
<sequence length="990" mass="109730">MSLVELEKPLKTAAAGQYLGYSLQQLRLCHHLLRVPDGDVVSLEYFDDVAVHRADGTVLLEQIKSAIDGNPAADRSDDLWKTFANWADRCVAKTIAPETTDFRLYIVSAKTGDLVHELHAAATPEGAAEALKKIKKLINTKKPNAGCSPHILRFLEAGEDICSVIIRRFQLVIDADPVEGIRELLRAGIPAEALDDLCAAAIGMARDRIDKLIRDKQLPLILATVFRQSFQTFSRRSNLTNLLVSTAPEPSSETITALVDSAPVFVRQLEAVDATSDMLVTASSGLSKFVAKLSDHREQLLAIHDRAMAMRLLTLESVAAGIASSLLHVDYETAAIRKLILWSKAGHAPRILEFEPGMVNVISGASKTGKSAVIPIIDYCLASGKCGIPVGTIRNTCSWFGIVIDTMVGQKLLARREPGEARQTGDMFLLEGDAVEVPTDTPEKNTTADSVKRMLDELAGLSQLRLNPDTEVGYNARVSFRDLVAFTFQPQYVVANPMVLFFNADTTEHREKLKAIFPYVLGALTPEMLAARWEIERLQKDLRRKEAALESVKKAVSAWQIETQAWVRNAIELGLLPVGTQIPAEWINIIDLLRRAAGANTRTAFTSLDSIDPTLQQLGALRQEENEAAAELAERRQRLSEIQRLLNNSEDYGSAVRIQRDRLDIAGWLRTRTQDSDDPLVTLGDGGRDKLDTLAQALAGLDVQIRTQPGLSDAFDRERLRLRAEVEAATARLANARQTIALLEQRSEQVRAATYRQDRIERFVGRLEQALQSFDRADDNSELAEEVAGIREQIEQLRAIYSETQVSRKTQNALRQIENIAATIIPTLDAEWPNAPIQLVINDLTIKVIHTEREDYLWEIGSGANWLAYHVAVTMALQRFFIETPHHPVPGLAIYDQPSQVYFPRGFASAEYEDRPGRTRDEDIAAVRAVFEALGREAIRAKGQLQVIVLDHAGPDVWGEIEGVTLAHEWRNDQKLVPPGWLDGTTASTT</sequence>
<evidence type="ECO:0000256" key="1">
    <source>
        <dbReference type="SAM" id="Coils"/>
    </source>
</evidence>
<dbReference type="AlphaFoldDB" id="A0A4V1J2B9"/>
<name>A0A4V1J2B9_9FUNG</name>
<evidence type="ECO:0000313" key="3">
    <source>
        <dbReference type="Proteomes" id="UP000278143"/>
    </source>
</evidence>
<dbReference type="EMBL" id="KZ989126">
    <property type="protein sequence ID" value="RKP28019.1"/>
    <property type="molecule type" value="Genomic_DNA"/>
</dbReference>
<dbReference type="Pfam" id="PF20131">
    <property type="entry name" value="MC3"/>
    <property type="match status" value="1"/>
</dbReference>
<feature type="coiled-coil region" evidence="1">
    <location>
        <begin position="719"/>
        <end position="753"/>
    </location>
</feature>
<feature type="coiled-coil region" evidence="1">
    <location>
        <begin position="528"/>
        <end position="562"/>
    </location>
</feature>
<accession>A0A4V1J2B9</accession>
<reference evidence="3" key="1">
    <citation type="journal article" date="2018" name="Nat. Microbiol.">
        <title>Leveraging single-cell genomics to expand the fungal tree of life.</title>
        <authorList>
            <person name="Ahrendt S.R."/>
            <person name="Quandt C.A."/>
            <person name="Ciobanu D."/>
            <person name="Clum A."/>
            <person name="Salamov A."/>
            <person name="Andreopoulos B."/>
            <person name="Cheng J.F."/>
            <person name="Woyke T."/>
            <person name="Pelin A."/>
            <person name="Henrissat B."/>
            <person name="Reynolds N.K."/>
            <person name="Benny G.L."/>
            <person name="Smith M.E."/>
            <person name="James T.Y."/>
            <person name="Grigoriev I.V."/>
        </authorList>
    </citation>
    <scope>NUCLEOTIDE SEQUENCE [LARGE SCALE GENOMIC DNA]</scope>
    <source>
        <strain evidence="3">Benny S71-1</strain>
    </source>
</reference>
<dbReference type="InterPro" id="IPR022205">
    <property type="entry name" value="DUF3732"/>
</dbReference>
<feature type="coiled-coil region" evidence="1">
    <location>
        <begin position="615"/>
        <end position="642"/>
    </location>
</feature>
<dbReference type="OrthoDB" id="10490089at2759"/>
<organism evidence="2 3">
    <name type="scientific">Syncephalis pseudoplumigaleata</name>
    <dbReference type="NCBI Taxonomy" id="1712513"/>
    <lineage>
        <taxon>Eukaryota</taxon>
        <taxon>Fungi</taxon>
        <taxon>Fungi incertae sedis</taxon>
        <taxon>Zoopagomycota</taxon>
        <taxon>Zoopagomycotina</taxon>
        <taxon>Zoopagomycetes</taxon>
        <taxon>Zoopagales</taxon>
        <taxon>Piptocephalidaceae</taxon>
        <taxon>Syncephalis</taxon>
    </lineage>
</organism>
<keyword evidence="3" id="KW-1185">Reference proteome</keyword>
<dbReference type="Pfam" id="PF12532">
    <property type="entry name" value="DUF3732"/>
    <property type="match status" value="1"/>
</dbReference>
<evidence type="ECO:0000313" key="2">
    <source>
        <dbReference type="EMBL" id="RKP28019.1"/>
    </source>
</evidence>
<dbReference type="InterPro" id="IPR045390">
    <property type="entry name" value="ABC-3C_MC3"/>
</dbReference>
<proteinExistence type="predicted"/>
<protein>
    <recommendedName>
        <fullName evidence="4">DUF3732 domain-containing protein</fullName>
    </recommendedName>
</protein>
<dbReference type="Gene3D" id="3.40.50.300">
    <property type="entry name" value="P-loop containing nucleotide triphosphate hydrolases"/>
    <property type="match status" value="1"/>
</dbReference>